<gene>
    <name evidence="2" type="ORF">CHR61_05680</name>
    <name evidence="1" type="ORF">CRH10_02845</name>
</gene>
<dbReference type="Gene3D" id="2.60.120.370">
    <property type="entry name" value="YhcH/YjgK/YiaL"/>
    <property type="match status" value="1"/>
</dbReference>
<organism evidence="2 3">
    <name type="scientific">Faecalibacterium prausnitzii</name>
    <dbReference type="NCBI Taxonomy" id="853"/>
    <lineage>
        <taxon>Bacteria</taxon>
        <taxon>Bacillati</taxon>
        <taxon>Bacillota</taxon>
        <taxon>Clostridia</taxon>
        <taxon>Eubacteriales</taxon>
        <taxon>Oscillospiraceae</taxon>
        <taxon>Faecalibacterium</taxon>
    </lineage>
</organism>
<dbReference type="Proteomes" id="UP000220438">
    <property type="component" value="Unassembled WGS sequence"/>
</dbReference>
<dbReference type="InterPro" id="IPR004375">
    <property type="entry name" value="NanQ/TabA/YiaL"/>
</dbReference>
<name>A0A1Q6QVS7_9FIRM</name>
<dbReference type="AlphaFoldDB" id="A0A1Q6QVS7"/>
<dbReference type="PANTHER" id="PTHR34986">
    <property type="entry name" value="EVOLVED BETA-GALACTOSIDASE SUBUNIT BETA"/>
    <property type="match status" value="1"/>
</dbReference>
<protein>
    <submittedName>
        <fullName evidence="2">YhcH/YjgK/YiaL family protein</fullName>
    </submittedName>
</protein>
<dbReference type="RefSeq" id="WP_097770624.1">
    <property type="nucleotide sequence ID" value="NZ_CABVEJ010000001.1"/>
</dbReference>
<dbReference type="Pfam" id="PF04074">
    <property type="entry name" value="DUF386"/>
    <property type="match status" value="1"/>
</dbReference>
<dbReference type="PANTHER" id="PTHR34986:SF1">
    <property type="entry name" value="PROTEIN YIAL"/>
    <property type="match status" value="1"/>
</dbReference>
<proteinExistence type="predicted"/>
<dbReference type="Proteomes" id="UP000223709">
    <property type="component" value="Chromosome"/>
</dbReference>
<dbReference type="EMBL" id="NOUW01000017">
    <property type="protein sequence ID" value="PDX89656.1"/>
    <property type="molecule type" value="Genomic_DNA"/>
</dbReference>
<dbReference type="InterPro" id="IPR037012">
    <property type="entry name" value="NanQ/TabA/YiaL_sf"/>
</dbReference>
<reference evidence="2 3" key="1">
    <citation type="journal article" date="2017" name="Front. Microbiol.">
        <title>New Insights into the Diversity of the Genus Faecalibacterium.</title>
        <authorList>
            <person name="Benevides L."/>
            <person name="Burman S."/>
            <person name="Martin R."/>
            <person name="Robert V."/>
            <person name="Thomas M."/>
            <person name="Miquel S."/>
            <person name="Chain F."/>
            <person name="Sokol H."/>
            <person name="Bermudez-Humaran L.G."/>
            <person name="Morrison M."/>
            <person name="Langella P."/>
            <person name="Azevedo V.A."/>
            <person name="Chatel J.M."/>
            <person name="Soares S."/>
        </authorList>
    </citation>
    <scope>NUCLEOTIDE SEQUENCE [LARGE SCALE GENOMIC DNA]</scope>
    <source>
        <strain evidence="2 3">AHMP21</strain>
    </source>
</reference>
<evidence type="ECO:0000313" key="4">
    <source>
        <dbReference type="Proteomes" id="UP000223709"/>
    </source>
</evidence>
<sequence>MIYDTLNNLPNYLGLCSSLDSVIEFIMARDINNLPAGRTRIDGDKAVVMVSTVTPQASDKAPFVRHDNHLTLETDLEGSELFEVSLGEFSPTRPADEAADTTVGTAGTSIAGMLCEGRFALYLAGEPYKSGLKAQGCGKLKKAVFTMELDPDEEDETEAE</sequence>
<accession>A0A1Q6QVS7</accession>
<evidence type="ECO:0000313" key="1">
    <source>
        <dbReference type="EMBL" id="ATL89319.1"/>
    </source>
</evidence>
<reference evidence="1 4" key="2">
    <citation type="submission" date="2017-10" db="EMBL/GenBank/DDBJ databases">
        <title>Complete Genome Sequence of Faecalibacterium prausnitzii isolated from the gut of healthy adult Indian.</title>
        <authorList>
            <person name="Bag S."/>
            <person name="Ghosh T.S."/>
            <person name="Das B."/>
        </authorList>
    </citation>
    <scope>NUCLEOTIDE SEQUENCE [LARGE SCALE GENOMIC DNA]</scope>
    <source>
        <strain evidence="1 4">Indica</strain>
    </source>
</reference>
<dbReference type="EMBL" id="CP023819">
    <property type="protein sequence ID" value="ATL89319.1"/>
    <property type="molecule type" value="Genomic_DNA"/>
</dbReference>
<dbReference type="SUPFAM" id="SSF51197">
    <property type="entry name" value="Clavaminate synthase-like"/>
    <property type="match status" value="1"/>
</dbReference>
<dbReference type="NCBIfam" id="TIGR00022">
    <property type="entry name" value="YhcH/YjgK/YiaL family protein"/>
    <property type="match status" value="1"/>
</dbReference>
<evidence type="ECO:0000313" key="2">
    <source>
        <dbReference type="EMBL" id="PDX89656.1"/>
    </source>
</evidence>
<evidence type="ECO:0000313" key="3">
    <source>
        <dbReference type="Proteomes" id="UP000220438"/>
    </source>
</evidence>
<dbReference type="GO" id="GO:0005829">
    <property type="term" value="C:cytosol"/>
    <property type="evidence" value="ECO:0007669"/>
    <property type="project" value="TreeGrafter"/>
</dbReference>